<dbReference type="EMBL" id="HG322949">
    <property type="protein sequence ID" value="CDG82750.1"/>
    <property type="molecule type" value="Genomic_DNA"/>
</dbReference>
<keyword evidence="1" id="KW-0812">Transmembrane</keyword>
<dbReference type="AlphaFoldDB" id="W0V554"/>
<reference evidence="2 3" key="1">
    <citation type="journal article" date="2015" name="Genome Announc.">
        <title>Genome Sequence of Mushroom Soft-Rot Pathogen Janthinobacterium agaricidamnosum.</title>
        <authorList>
            <person name="Graupner K."/>
            <person name="Lackner G."/>
            <person name="Hertweck C."/>
        </authorList>
    </citation>
    <scope>NUCLEOTIDE SEQUENCE [LARGE SCALE GENOMIC DNA]</scope>
    <source>
        <strain evidence="3">NBRC 102515 / DSM 9628</strain>
    </source>
</reference>
<organism evidence="2 3">
    <name type="scientific">Janthinobacterium agaricidamnosum NBRC 102515 = DSM 9628</name>
    <dbReference type="NCBI Taxonomy" id="1349767"/>
    <lineage>
        <taxon>Bacteria</taxon>
        <taxon>Pseudomonadati</taxon>
        <taxon>Pseudomonadota</taxon>
        <taxon>Betaproteobacteria</taxon>
        <taxon>Burkholderiales</taxon>
        <taxon>Oxalobacteraceae</taxon>
        <taxon>Janthinobacterium</taxon>
    </lineage>
</organism>
<dbReference type="NCBIfam" id="TIGR02532">
    <property type="entry name" value="IV_pilin_GFxxxE"/>
    <property type="match status" value="1"/>
</dbReference>
<accession>W0V554</accession>
<sequence>MNKQSIRSLKQGAQAGFTLIELVVVIVILGILAATAIPKFVDMSVDARIAKMNGAKGSMQSAAALFHAQWLVSGSPADAATGVKMDGADIAFTGGYPTSNAAGIGLAAGLTGTQADYGSSSTATVFTVTPDSSHTNCKVTYTIVAGAAPTVDASALATRTNC</sequence>
<dbReference type="STRING" id="1349767.GJA_2115"/>
<keyword evidence="1" id="KW-1133">Transmembrane helix</keyword>
<keyword evidence="1" id="KW-0472">Membrane</keyword>
<dbReference type="eggNOG" id="COG2165">
    <property type="taxonomic scope" value="Bacteria"/>
</dbReference>
<dbReference type="OrthoDB" id="8708750at2"/>
<dbReference type="PROSITE" id="PS00409">
    <property type="entry name" value="PROKAR_NTER_METHYL"/>
    <property type="match status" value="1"/>
</dbReference>
<dbReference type="SUPFAM" id="SSF54523">
    <property type="entry name" value="Pili subunits"/>
    <property type="match status" value="1"/>
</dbReference>
<name>W0V554_9BURK</name>
<dbReference type="HOGENOM" id="CLU_098637_3_2_4"/>
<dbReference type="PANTHER" id="PTHR30093">
    <property type="entry name" value="GENERAL SECRETION PATHWAY PROTEIN G"/>
    <property type="match status" value="1"/>
</dbReference>
<feature type="transmembrane region" description="Helical" evidence="1">
    <location>
        <begin position="12"/>
        <end position="34"/>
    </location>
</feature>
<dbReference type="KEGG" id="jag:GJA_2115"/>
<evidence type="ECO:0000313" key="3">
    <source>
        <dbReference type="Proteomes" id="UP000027604"/>
    </source>
</evidence>
<dbReference type="Pfam" id="PF07963">
    <property type="entry name" value="N_methyl"/>
    <property type="match status" value="1"/>
</dbReference>
<dbReference type="RefSeq" id="WP_051780584.1">
    <property type="nucleotide sequence ID" value="NZ_BCTH01000028.1"/>
</dbReference>
<dbReference type="PATRIC" id="fig|1349767.4.peg.3875"/>
<evidence type="ECO:0000256" key="1">
    <source>
        <dbReference type="SAM" id="Phobius"/>
    </source>
</evidence>
<evidence type="ECO:0000313" key="2">
    <source>
        <dbReference type="EMBL" id="CDG82750.1"/>
    </source>
</evidence>
<proteinExistence type="predicted"/>
<dbReference type="Gene3D" id="3.30.700.10">
    <property type="entry name" value="Glycoprotein, Type 4 Pilin"/>
    <property type="match status" value="1"/>
</dbReference>
<dbReference type="Proteomes" id="UP000027604">
    <property type="component" value="Chromosome I"/>
</dbReference>
<gene>
    <name evidence="2" type="ORF">GJA_2115</name>
</gene>
<dbReference type="PANTHER" id="PTHR30093:SF7">
    <property type="entry name" value="MSHA MAJOR PILIN SUBUNIT MSHA"/>
    <property type="match status" value="1"/>
</dbReference>
<dbReference type="InterPro" id="IPR012902">
    <property type="entry name" value="N_methyl_site"/>
</dbReference>
<keyword evidence="3" id="KW-1185">Reference proteome</keyword>
<protein>
    <submittedName>
        <fullName evidence="2">Prepilin-type N-terminal cleavage/methylation domain protein</fullName>
    </submittedName>
</protein>
<dbReference type="InterPro" id="IPR045584">
    <property type="entry name" value="Pilin-like"/>
</dbReference>